<dbReference type="Proteomes" id="UP000054928">
    <property type="component" value="Unassembled WGS sequence"/>
</dbReference>
<protein>
    <submittedName>
        <fullName evidence="2">Uncharacterized protein</fullName>
    </submittedName>
</protein>
<dbReference type="EMBL" id="CCYD01000209">
    <property type="protein sequence ID" value="CEG36624.1"/>
    <property type="molecule type" value="Genomic_DNA"/>
</dbReference>
<dbReference type="GeneID" id="36398288"/>
<accession>A0A0P1A8X4</accession>
<dbReference type="AlphaFoldDB" id="A0A0P1A8X4"/>
<proteinExistence type="predicted"/>
<name>A0A0P1A8X4_PLAHL</name>
<organism evidence="2 3">
    <name type="scientific">Plasmopara halstedii</name>
    <name type="common">Downy mildew of sunflower</name>
    <dbReference type="NCBI Taxonomy" id="4781"/>
    <lineage>
        <taxon>Eukaryota</taxon>
        <taxon>Sar</taxon>
        <taxon>Stramenopiles</taxon>
        <taxon>Oomycota</taxon>
        <taxon>Peronosporomycetes</taxon>
        <taxon>Peronosporales</taxon>
        <taxon>Peronosporaceae</taxon>
        <taxon>Plasmopara</taxon>
    </lineage>
</organism>
<dbReference type="RefSeq" id="XP_024572993.1">
    <property type="nucleotide sequence ID" value="XM_024721858.1"/>
</dbReference>
<evidence type="ECO:0000313" key="2">
    <source>
        <dbReference type="EMBL" id="CEG36624.1"/>
    </source>
</evidence>
<evidence type="ECO:0000313" key="3">
    <source>
        <dbReference type="Proteomes" id="UP000054928"/>
    </source>
</evidence>
<feature type="region of interest" description="Disordered" evidence="1">
    <location>
        <begin position="1"/>
        <end position="26"/>
    </location>
</feature>
<evidence type="ECO:0000256" key="1">
    <source>
        <dbReference type="SAM" id="MobiDB-lite"/>
    </source>
</evidence>
<reference evidence="3" key="1">
    <citation type="submission" date="2014-09" db="EMBL/GenBank/DDBJ databases">
        <authorList>
            <person name="Sharma Rahul"/>
            <person name="Thines Marco"/>
        </authorList>
    </citation>
    <scope>NUCLEOTIDE SEQUENCE [LARGE SCALE GENOMIC DNA]</scope>
</reference>
<sequence length="71" mass="7945">MKIRKFSKATDSPNRGQEQSISASAKCTPFWRDETGRRNREHLIASRRKGSGDLHGGAYYHVGRLGVPGFI</sequence>
<keyword evidence="3" id="KW-1185">Reference proteome</keyword>
<feature type="compositionally biased region" description="Polar residues" evidence="1">
    <location>
        <begin position="9"/>
        <end position="25"/>
    </location>
</feature>